<accession>A0A7K0FKP0</accession>
<sequence>MKKYIKQNIYKWHKIIGLITIIPVIFWTLSGLMHPFMAHWFKPTLPKEKLEISVIDTTKIKYSFQEVLKAHQIHRFLNFRIVSFEGNTYYQVKSIDKKIRYFDTATSKELLQGDKRYATHLAQYYLANKDIKPSNISLQTNFSQDYKYINRLLPVWKLSFDKNGGTDLFIETTSSRLATFNNQSRKNFLLIFDLFHNWSFLDAIGNNKIRISIMMICLSIIILSALSGILIYGFMWGKFKTKPTNSKGVLKRYHRQIGIATAFVTLTFAASGAYHASTKWNIDRETGLKHEPIIKAEHLKKDFLKLNLNWDRLSNVSIVVLKKDTLYQVLYNKTEDEPQQISYYQQITGKELLNADIEYAKYLVNRFTTATQQEDIILPDCCLKPDNSNNLFEANLLNAKTLHSFSRDYGFVFKRLPVVQLDYDTPNQDTYFIDTQFSTLASHINNADRTEGYSFAIFHKFLFMDWAGKNIRDLTMLISALGVLIVSLFGLAIFIKK</sequence>
<proteinExistence type="predicted"/>
<feature type="transmembrane region" description="Helical" evidence="1">
    <location>
        <begin position="257"/>
        <end position="276"/>
    </location>
</feature>
<feature type="transmembrane region" description="Helical" evidence="1">
    <location>
        <begin position="474"/>
        <end position="495"/>
    </location>
</feature>
<gene>
    <name evidence="2" type="ORF">GJJ64_04815</name>
</gene>
<keyword evidence="3" id="KW-1185">Reference proteome</keyword>
<reference evidence="2 3" key="1">
    <citation type="submission" date="2019-11" db="EMBL/GenBank/DDBJ databases">
        <authorList>
            <person name="Cheng Q."/>
            <person name="Yang Z."/>
        </authorList>
    </citation>
    <scope>NUCLEOTIDE SEQUENCE [LARGE SCALE GENOMIC DNA]</scope>
    <source>
        <strain evidence="2 3">HX-22-1</strain>
    </source>
</reference>
<dbReference type="EMBL" id="WKJI01000001">
    <property type="protein sequence ID" value="MRX46508.1"/>
    <property type="molecule type" value="Genomic_DNA"/>
</dbReference>
<dbReference type="Proteomes" id="UP000462931">
    <property type="component" value="Unassembled WGS sequence"/>
</dbReference>
<evidence type="ECO:0000313" key="3">
    <source>
        <dbReference type="Proteomes" id="UP000462931"/>
    </source>
</evidence>
<comment type="caution">
    <text evidence="2">The sequence shown here is derived from an EMBL/GenBank/DDBJ whole genome shotgun (WGS) entry which is preliminary data.</text>
</comment>
<feature type="transmembrane region" description="Helical" evidence="1">
    <location>
        <begin position="213"/>
        <end position="236"/>
    </location>
</feature>
<name>A0A7K0FKP0_9SPHI</name>
<dbReference type="RefSeq" id="WP_154286593.1">
    <property type="nucleotide sequence ID" value="NZ_WKJI01000001.1"/>
</dbReference>
<dbReference type="Pfam" id="PF03929">
    <property type="entry name" value="PepSY_TM"/>
    <property type="match status" value="1"/>
</dbReference>
<keyword evidence="1" id="KW-0472">Membrane</keyword>
<evidence type="ECO:0000256" key="1">
    <source>
        <dbReference type="SAM" id="Phobius"/>
    </source>
</evidence>
<evidence type="ECO:0000313" key="2">
    <source>
        <dbReference type="EMBL" id="MRX46508.1"/>
    </source>
</evidence>
<protein>
    <submittedName>
        <fullName evidence="2">PepSY domain-containing protein</fullName>
    </submittedName>
</protein>
<dbReference type="AlphaFoldDB" id="A0A7K0FKP0"/>
<keyword evidence="1" id="KW-0812">Transmembrane</keyword>
<feature type="transmembrane region" description="Helical" evidence="1">
    <location>
        <begin position="12"/>
        <end position="33"/>
    </location>
</feature>
<keyword evidence="1" id="KW-1133">Transmembrane helix</keyword>
<organism evidence="2 3">
    <name type="scientific">Pedobacter puniceum</name>
    <dbReference type="NCBI Taxonomy" id="2666136"/>
    <lineage>
        <taxon>Bacteria</taxon>
        <taxon>Pseudomonadati</taxon>
        <taxon>Bacteroidota</taxon>
        <taxon>Sphingobacteriia</taxon>
        <taxon>Sphingobacteriales</taxon>
        <taxon>Sphingobacteriaceae</taxon>
        <taxon>Pedobacter</taxon>
    </lineage>
</organism>
<dbReference type="InterPro" id="IPR005625">
    <property type="entry name" value="PepSY-ass_TM"/>
</dbReference>